<gene>
    <name evidence="7" type="ORF">QQ020_02400</name>
</gene>
<dbReference type="InterPro" id="IPR039425">
    <property type="entry name" value="RNA_pol_sigma-70-like"/>
</dbReference>
<dbReference type="InterPro" id="IPR036388">
    <property type="entry name" value="WH-like_DNA-bd_sf"/>
</dbReference>
<dbReference type="SUPFAM" id="SSF88946">
    <property type="entry name" value="Sigma2 domain of RNA polymerase sigma factors"/>
    <property type="match status" value="1"/>
</dbReference>
<dbReference type="EMBL" id="JAUJEB010000001">
    <property type="protein sequence ID" value="MDN5210873.1"/>
    <property type="molecule type" value="Genomic_DNA"/>
</dbReference>
<dbReference type="InterPro" id="IPR007627">
    <property type="entry name" value="RNA_pol_sigma70_r2"/>
</dbReference>
<sequence>MSLPLDNITREESSQKTIPAGLNLALKDDKMLWKLLKDGSETAFVEVYKQHFQILYDLGRQFSGDFELVKDCIQDVFVAIRTKRSKLPVVSSIKAYLLKAVRNRILTEIRNSRKNRFSKITKSALNFQVVPSYESVLINRQFNDQQILQIQHALSLLPERQREAVYHFYYSNLSYDEIRDIMNFGSTKAARNLIYRALAEIRKTLKARQ</sequence>
<dbReference type="Pfam" id="PF08281">
    <property type="entry name" value="Sigma70_r4_2"/>
    <property type="match status" value="1"/>
</dbReference>
<feature type="domain" description="RNA polymerase sigma-70 region 2" evidence="5">
    <location>
        <begin position="48"/>
        <end position="113"/>
    </location>
</feature>
<evidence type="ECO:0000256" key="3">
    <source>
        <dbReference type="ARBA" id="ARBA00023082"/>
    </source>
</evidence>
<keyword evidence="2" id="KW-0805">Transcription regulation</keyword>
<dbReference type="NCBIfam" id="TIGR02937">
    <property type="entry name" value="sigma70-ECF"/>
    <property type="match status" value="1"/>
</dbReference>
<evidence type="ECO:0000313" key="8">
    <source>
        <dbReference type="Proteomes" id="UP001172083"/>
    </source>
</evidence>
<dbReference type="InterPro" id="IPR014284">
    <property type="entry name" value="RNA_pol_sigma-70_dom"/>
</dbReference>
<feature type="domain" description="RNA polymerase sigma factor 70 region 4 type 2" evidence="6">
    <location>
        <begin position="148"/>
        <end position="200"/>
    </location>
</feature>
<comment type="similarity">
    <text evidence="1">Belongs to the sigma-70 factor family. ECF subfamily.</text>
</comment>
<keyword evidence="8" id="KW-1185">Reference proteome</keyword>
<reference evidence="7" key="1">
    <citation type="submission" date="2023-06" db="EMBL/GenBank/DDBJ databases">
        <title>Genomic of Agaribacillus aureum.</title>
        <authorList>
            <person name="Wang G."/>
        </authorList>
    </citation>
    <scope>NUCLEOTIDE SEQUENCE</scope>
    <source>
        <strain evidence="7">BMA12</strain>
    </source>
</reference>
<dbReference type="Gene3D" id="1.10.1740.10">
    <property type="match status" value="1"/>
</dbReference>
<dbReference type="RefSeq" id="WP_346756213.1">
    <property type="nucleotide sequence ID" value="NZ_JAUJEB010000001.1"/>
</dbReference>
<proteinExistence type="inferred from homology"/>
<dbReference type="Proteomes" id="UP001172083">
    <property type="component" value="Unassembled WGS sequence"/>
</dbReference>
<dbReference type="CDD" id="cd06171">
    <property type="entry name" value="Sigma70_r4"/>
    <property type="match status" value="1"/>
</dbReference>
<accession>A0ABT8L3Q7</accession>
<comment type="caution">
    <text evidence="7">The sequence shown here is derived from an EMBL/GenBank/DDBJ whole genome shotgun (WGS) entry which is preliminary data.</text>
</comment>
<protein>
    <submittedName>
        <fullName evidence="7">RNA polymerase sigma factor</fullName>
    </submittedName>
</protein>
<dbReference type="PANTHER" id="PTHR43133:SF46">
    <property type="entry name" value="RNA POLYMERASE SIGMA-70 FACTOR ECF SUBFAMILY"/>
    <property type="match status" value="1"/>
</dbReference>
<evidence type="ECO:0000259" key="6">
    <source>
        <dbReference type="Pfam" id="PF08281"/>
    </source>
</evidence>
<keyword evidence="3" id="KW-0731">Sigma factor</keyword>
<evidence type="ECO:0000259" key="5">
    <source>
        <dbReference type="Pfam" id="PF04542"/>
    </source>
</evidence>
<dbReference type="InterPro" id="IPR013324">
    <property type="entry name" value="RNA_pol_sigma_r3/r4-like"/>
</dbReference>
<dbReference type="InterPro" id="IPR013249">
    <property type="entry name" value="RNA_pol_sigma70_r4_t2"/>
</dbReference>
<evidence type="ECO:0000256" key="2">
    <source>
        <dbReference type="ARBA" id="ARBA00023015"/>
    </source>
</evidence>
<evidence type="ECO:0000313" key="7">
    <source>
        <dbReference type="EMBL" id="MDN5210873.1"/>
    </source>
</evidence>
<keyword evidence="4" id="KW-0804">Transcription</keyword>
<evidence type="ECO:0000256" key="4">
    <source>
        <dbReference type="ARBA" id="ARBA00023163"/>
    </source>
</evidence>
<evidence type="ECO:0000256" key="1">
    <source>
        <dbReference type="ARBA" id="ARBA00010641"/>
    </source>
</evidence>
<name>A0ABT8L3Q7_9BACT</name>
<dbReference type="SUPFAM" id="SSF88659">
    <property type="entry name" value="Sigma3 and sigma4 domains of RNA polymerase sigma factors"/>
    <property type="match status" value="1"/>
</dbReference>
<dbReference type="Gene3D" id="1.10.10.10">
    <property type="entry name" value="Winged helix-like DNA-binding domain superfamily/Winged helix DNA-binding domain"/>
    <property type="match status" value="1"/>
</dbReference>
<dbReference type="Pfam" id="PF04542">
    <property type="entry name" value="Sigma70_r2"/>
    <property type="match status" value="1"/>
</dbReference>
<dbReference type="PANTHER" id="PTHR43133">
    <property type="entry name" value="RNA POLYMERASE ECF-TYPE SIGMA FACTO"/>
    <property type="match status" value="1"/>
</dbReference>
<organism evidence="7 8">
    <name type="scientific">Agaribacillus aureus</name>
    <dbReference type="NCBI Taxonomy" id="3051825"/>
    <lineage>
        <taxon>Bacteria</taxon>
        <taxon>Pseudomonadati</taxon>
        <taxon>Bacteroidota</taxon>
        <taxon>Cytophagia</taxon>
        <taxon>Cytophagales</taxon>
        <taxon>Splendidivirgaceae</taxon>
        <taxon>Agaribacillus</taxon>
    </lineage>
</organism>
<dbReference type="InterPro" id="IPR013325">
    <property type="entry name" value="RNA_pol_sigma_r2"/>
</dbReference>